<evidence type="ECO:0000313" key="12">
    <source>
        <dbReference type="EMBL" id="CAD1839257.1"/>
    </source>
</evidence>
<dbReference type="PANTHER" id="PTHR45989:SF1">
    <property type="entry name" value="TRANSLATION INITIATION FACTOR EIF-2B SUBUNIT GAMMA"/>
    <property type="match status" value="1"/>
</dbReference>
<feature type="domain" description="Nucleotidyl transferase" evidence="10">
    <location>
        <begin position="5"/>
        <end position="148"/>
    </location>
</feature>
<dbReference type="Pfam" id="PF25084">
    <property type="entry name" value="LbH_EIF2B"/>
    <property type="match status" value="1"/>
</dbReference>
<dbReference type="InterPro" id="IPR005835">
    <property type="entry name" value="NTP_transferase_dom"/>
</dbReference>
<dbReference type="AlphaFoldDB" id="A0A6V7Q8N0"/>
<gene>
    <name evidence="12" type="ORF">CB5_LOCUS22468</name>
</gene>
<accession>A0A6V7Q8N0</accession>
<comment type="similarity">
    <text evidence="2">Belongs to the eIF-2B gamma/epsilon subunits family.</text>
</comment>
<sequence>MDFQVVVLAGGASEKLAPSSPRFSGPKSASPVANRPVLSYVLELLEASNLKDAIVVVEGEEAALRVGGWISSAYVDRLHVEVAAVPEDIGTAGALRAVAHHLTANDVLVVSGDLVSDVPPGAVAATHRRHGAAVTALLCPVPVSGPSDTGSSGGKDKAKKPIRCNIVGLDSTRQFLLHIASGMLLCHEKSRAEVEKDIRVQKSILRAVGQMEIRADLMDAHMYAFKRTVLQDVLDRKETFHSIRQDVLPYLIRTQLRSEISTNEVSKYETGNGAVPSNKNLNWLSQHREIAPSSFQECYVSPSSAQLESPKSHKCCAYISSKSKYCARLNSVQAFNDINREVVGEASHLSGYYFSAQNNIIHPSAVLGSKTTVGPQCMVAEGSQLGDKCSVKRSVIGRHCRISSNVKIVNSVVMDHVTIEDGCFIQGSVICSNVQLQERAVLKDCQVGAGYVVTSGSEHKSEALSKK</sequence>
<evidence type="ECO:0000259" key="10">
    <source>
        <dbReference type="Pfam" id="PF00483"/>
    </source>
</evidence>
<dbReference type="GO" id="GO:0003743">
    <property type="term" value="F:translation initiation factor activity"/>
    <property type="evidence" value="ECO:0007669"/>
    <property type="project" value="UniProtKB-KW"/>
</dbReference>
<dbReference type="InterPro" id="IPR051960">
    <property type="entry name" value="eIF2B_gamma"/>
</dbReference>
<evidence type="ECO:0000259" key="11">
    <source>
        <dbReference type="Pfam" id="PF25084"/>
    </source>
</evidence>
<dbReference type="GO" id="GO:0005851">
    <property type="term" value="C:eukaryotic translation initiation factor 2B complex"/>
    <property type="evidence" value="ECO:0007669"/>
    <property type="project" value="TreeGrafter"/>
</dbReference>
<dbReference type="InterPro" id="IPR056764">
    <property type="entry name" value="LbH_EIF2B3/5"/>
</dbReference>
<keyword evidence="4" id="KW-0396">Initiation factor</keyword>
<evidence type="ECO:0000256" key="9">
    <source>
        <dbReference type="ARBA" id="ARBA00046432"/>
    </source>
</evidence>
<comment type="subunit">
    <text evidence="9">Component of the translation initiation factor 2B (eIF2B) complex which is a heterodecamer of two sets of five different subunits: alpha, beta, gamma, delta and epsilon. Subunits alpha, beta and delta comprise a regulatory subcomplex and subunits epsilon and gamma comprise a catalytic subcomplex. Within the complex, the hexameric regulatory complex resides at the center, with the two heterodimeric catalytic subcomplexes bound on opposite sides.</text>
</comment>
<dbReference type="EMBL" id="LR862133">
    <property type="protein sequence ID" value="CAD1839257.1"/>
    <property type="molecule type" value="Genomic_DNA"/>
</dbReference>
<dbReference type="Gene3D" id="2.160.10.10">
    <property type="entry name" value="Hexapeptide repeat proteins"/>
    <property type="match status" value="1"/>
</dbReference>
<dbReference type="CDD" id="cd04652">
    <property type="entry name" value="LbH_eIF2B_gamma_C"/>
    <property type="match status" value="1"/>
</dbReference>
<evidence type="ECO:0000256" key="6">
    <source>
        <dbReference type="ARBA" id="ARBA00044196"/>
    </source>
</evidence>
<dbReference type="Gene3D" id="3.90.550.10">
    <property type="entry name" value="Spore Coat Polysaccharide Biosynthesis Protein SpsA, Chain A"/>
    <property type="match status" value="1"/>
</dbReference>
<dbReference type="InterPro" id="IPR029044">
    <property type="entry name" value="Nucleotide-diphossugar_trans"/>
</dbReference>
<reference evidence="12" key="1">
    <citation type="submission" date="2020-07" db="EMBL/GenBank/DDBJ databases">
        <authorList>
            <person name="Lin J."/>
        </authorList>
    </citation>
    <scope>NUCLEOTIDE SEQUENCE</scope>
</reference>
<keyword evidence="3" id="KW-0963">Cytoplasm</keyword>
<comment type="function">
    <text evidence="8">Acts as a component of the translation initiation factor 2B (eIF2B) complex, which catalyzes the exchange of GDP for GTP on the eukaryotic initiation factor 2 (eIF2) complex gamma subunit. Its guanine nucleotide exchange factor activity is repressed when bound to eIF2 complex phosphorylated on the alpha subunit, thereby limiting the amount of methionyl-initiator methionine tRNA available to the ribosome and consequently global translation is repressed.</text>
</comment>
<evidence type="ECO:0000256" key="3">
    <source>
        <dbReference type="ARBA" id="ARBA00022490"/>
    </source>
</evidence>
<feature type="domain" description="EIF2B subunit epsilon/gamma LbH" evidence="11">
    <location>
        <begin position="363"/>
        <end position="454"/>
    </location>
</feature>
<protein>
    <recommendedName>
        <fullName evidence="6">Translation initiation factor eIF2B subunit gamma</fullName>
    </recommendedName>
    <alternativeName>
        <fullName evidence="7">eIF2B GDP-GTP exchange factor subunit gamma</fullName>
    </alternativeName>
</protein>
<evidence type="ECO:0000256" key="2">
    <source>
        <dbReference type="ARBA" id="ARBA00007878"/>
    </source>
</evidence>
<organism evidence="12">
    <name type="scientific">Ananas comosus var. bracteatus</name>
    <name type="common">red pineapple</name>
    <dbReference type="NCBI Taxonomy" id="296719"/>
    <lineage>
        <taxon>Eukaryota</taxon>
        <taxon>Viridiplantae</taxon>
        <taxon>Streptophyta</taxon>
        <taxon>Embryophyta</taxon>
        <taxon>Tracheophyta</taxon>
        <taxon>Spermatophyta</taxon>
        <taxon>Magnoliopsida</taxon>
        <taxon>Liliopsida</taxon>
        <taxon>Poales</taxon>
        <taxon>Bromeliaceae</taxon>
        <taxon>Bromelioideae</taxon>
        <taxon>Ananas</taxon>
    </lineage>
</organism>
<dbReference type="PANTHER" id="PTHR45989">
    <property type="entry name" value="TRANSLATION INITIATION FACTOR EIF-2B SUBUNIT GAMMA"/>
    <property type="match status" value="1"/>
</dbReference>
<dbReference type="GO" id="GO:0002183">
    <property type="term" value="P:cytoplasmic translational initiation"/>
    <property type="evidence" value="ECO:0007669"/>
    <property type="project" value="TreeGrafter"/>
</dbReference>
<dbReference type="GO" id="GO:0005085">
    <property type="term" value="F:guanyl-nucleotide exchange factor activity"/>
    <property type="evidence" value="ECO:0007669"/>
    <property type="project" value="TreeGrafter"/>
</dbReference>
<comment type="subcellular location">
    <subcellularLocation>
        <location evidence="1">Cytoplasm</location>
        <location evidence="1">Cytosol</location>
    </subcellularLocation>
</comment>
<dbReference type="SUPFAM" id="SSF53448">
    <property type="entry name" value="Nucleotide-diphospho-sugar transferases"/>
    <property type="match status" value="1"/>
</dbReference>
<evidence type="ECO:0000256" key="4">
    <source>
        <dbReference type="ARBA" id="ARBA00022540"/>
    </source>
</evidence>
<evidence type="ECO:0000256" key="5">
    <source>
        <dbReference type="ARBA" id="ARBA00022917"/>
    </source>
</evidence>
<evidence type="ECO:0000256" key="8">
    <source>
        <dbReference type="ARBA" id="ARBA00045373"/>
    </source>
</evidence>
<evidence type="ECO:0000256" key="1">
    <source>
        <dbReference type="ARBA" id="ARBA00004514"/>
    </source>
</evidence>
<keyword evidence="5" id="KW-0648">Protein biosynthesis</keyword>
<dbReference type="Pfam" id="PF00483">
    <property type="entry name" value="NTP_transferase"/>
    <property type="match status" value="1"/>
</dbReference>
<proteinExistence type="inferred from homology"/>
<name>A0A6V7Q8N0_ANACO</name>
<dbReference type="GO" id="GO:0005829">
    <property type="term" value="C:cytosol"/>
    <property type="evidence" value="ECO:0007669"/>
    <property type="project" value="UniProtKB-SubCell"/>
</dbReference>
<evidence type="ECO:0000256" key="7">
    <source>
        <dbReference type="ARBA" id="ARBA00044229"/>
    </source>
</evidence>